<evidence type="ECO:0000313" key="9">
    <source>
        <dbReference type="EMBL" id="MBB4222091.1"/>
    </source>
</evidence>
<dbReference type="AlphaFoldDB" id="A0A840FY60"/>
<feature type="domain" description="ABC transmembrane type-1" evidence="8">
    <location>
        <begin position="66"/>
        <end position="246"/>
    </location>
</feature>
<feature type="transmembrane region" description="Helical" evidence="7">
    <location>
        <begin position="197"/>
        <end position="217"/>
    </location>
</feature>
<organism evidence="9 10">
    <name type="scientific">Variovorax guangxiensis</name>
    <dbReference type="NCBI Taxonomy" id="1775474"/>
    <lineage>
        <taxon>Bacteria</taxon>
        <taxon>Pseudomonadati</taxon>
        <taxon>Pseudomonadota</taxon>
        <taxon>Betaproteobacteria</taxon>
        <taxon>Burkholderiales</taxon>
        <taxon>Comamonadaceae</taxon>
        <taxon>Variovorax</taxon>
    </lineage>
</organism>
<feature type="transmembrane region" description="Helical" evidence="7">
    <location>
        <begin position="132"/>
        <end position="151"/>
    </location>
</feature>
<protein>
    <submittedName>
        <fullName evidence="9">NitT/TauT family transport system permease protein</fullName>
    </submittedName>
</protein>
<dbReference type="Pfam" id="PF00528">
    <property type="entry name" value="BPD_transp_1"/>
    <property type="match status" value="1"/>
</dbReference>
<comment type="caution">
    <text evidence="9">The sequence shown here is derived from an EMBL/GenBank/DDBJ whole genome shotgun (WGS) entry which is preliminary data.</text>
</comment>
<evidence type="ECO:0000256" key="7">
    <source>
        <dbReference type="RuleBase" id="RU363032"/>
    </source>
</evidence>
<feature type="transmembrane region" description="Helical" evidence="7">
    <location>
        <begin position="74"/>
        <end position="94"/>
    </location>
</feature>
<evidence type="ECO:0000256" key="2">
    <source>
        <dbReference type="ARBA" id="ARBA00022448"/>
    </source>
</evidence>
<dbReference type="Proteomes" id="UP000524450">
    <property type="component" value="Unassembled WGS sequence"/>
</dbReference>
<dbReference type="EMBL" id="JACIFZ010000002">
    <property type="protein sequence ID" value="MBB4222091.1"/>
    <property type="molecule type" value="Genomic_DNA"/>
</dbReference>
<evidence type="ECO:0000256" key="5">
    <source>
        <dbReference type="ARBA" id="ARBA00022989"/>
    </source>
</evidence>
<dbReference type="PANTHER" id="PTHR30151:SF20">
    <property type="entry name" value="ABC TRANSPORTER PERMEASE PROTEIN HI_0355-RELATED"/>
    <property type="match status" value="1"/>
</dbReference>
<keyword evidence="3" id="KW-1003">Cell membrane</keyword>
<keyword evidence="2 7" id="KW-0813">Transport</keyword>
<keyword evidence="6 7" id="KW-0472">Membrane</keyword>
<dbReference type="InterPro" id="IPR035906">
    <property type="entry name" value="MetI-like_sf"/>
</dbReference>
<feature type="transmembrane region" description="Helical" evidence="7">
    <location>
        <begin position="106"/>
        <end position="126"/>
    </location>
</feature>
<evidence type="ECO:0000259" key="8">
    <source>
        <dbReference type="PROSITE" id="PS50928"/>
    </source>
</evidence>
<keyword evidence="4 7" id="KW-0812">Transmembrane</keyword>
<evidence type="ECO:0000256" key="3">
    <source>
        <dbReference type="ARBA" id="ARBA00022475"/>
    </source>
</evidence>
<sequence>MVAQRKLTAASPSFAPVMPVVLSIVVLLVVWEGAILLFGIPPFVLPSLDAIVRHAFSDTGRLAAALLATLGEALGGYALGSVLGLLLAVVLLLAPPLERIVMPLAVAVNAVPTVAYAPLFLIWFGLGAASKIALVALAVGFTMLVNALHGLKQADLAAVNLMRSFGAGQLKIVWRLRLPVAMPSVVTALRIAVPRSMIVAIVGEMLGAYAGLGRMIYESTQQVDLLSVWAAVLVASLASMVFYGLLVWIDQKLVWWR</sequence>
<accession>A0A840FY60</accession>
<dbReference type="GO" id="GO:0055085">
    <property type="term" value="P:transmembrane transport"/>
    <property type="evidence" value="ECO:0007669"/>
    <property type="project" value="InterPro"/>
</dbReference>
<dbReference type="PROSITE" id="PS50928">
    <property type="entry name" value="ABC_TM1"/>
    <property type="match status" value="1"/>
</dbReference>
<dbReference type="CDD" id="cd06261">
    <property type="entry name" value="TM_PBP2"/>
    <property type="match status" value="1"/>
</dbReference>
<gene>
    <name evidence="9" type="ORF">GGD71_002851</name>
</gene>
<dbReference type="SUPFAM" id="SSF161098">
    <property type="entry name" value="MetI-like"/>
    <property type="match status" value="1"/>
</dbReference>
<comment type="subcellular location">
    <subcellularLocation>
        <location evidence="1 7">Cell membrane</location>
        <topology evidence="1 7">Multi-pass membrane protein</topology>
    </subcellularLocation>
</comment>
<evidence type="ECO:0000256" key="4">
    <source>
        <dbReference type="ARBA" id="ARBA00022692"/>
    </source>
</evidence>
<evidence type="ECO:0000256" key="6">
    <source>
        <dbReference type="ARBA" id="ARBA00023136"/>
    </source>
</evidence>
<dbReference type="Gene3D" id="1.10.3720.10">
    <property type="entry name" value="MetI-like"/>
    <property type="match status" value="1"/>
</dbReference>
<dbReference type="PANTHER" id="PTHR30151">
    <property type="entry name" value="ALKANE SULFONATE ABC TRANSPORTER-RELATED, MEMBRANE SUBUNIT"/>
    <property type="match status" value="1"/>
</dbReference>
<dbReference type="GO" id="GO:0005886">
    <property type="term" value="C:plasma membrane"/>
    <property type="evidence" value="ECO:0007669"/>
    <property type="project" value="UniProtKB-SubCell"/>
</dbReference>
<keyword evidence="5 7" id="KW-1133">Transmembrane helix</keyword>
<feature type="transmembrane region" description="Helical" evidence="7">
    <location>
        <begin position="229"/>
        <end position="249"/>
    </location>
</feature>
<dbReference type="RefSeq" id="WP_184638504.1">
    <property type="nucleotide sequence ID" value="NZ_JACIFZ010000002.1"/>
</dbReference>
<proteinExistence type="inferred from homology"/>
<dbReference type="InterPro" id="IPR000515">
    <property type="entry name" value="MetI-like"/>
</dbReference>
<evidence type="ECO:0000256" key="1">
    <source>
        <dbReference type="ARBA" id="ARBA00004651"/>
    </source>
</evidence>
<evidence type="ECO:0000313" key="10">
    <source>
        <dbReference type="Proteomes" id="UP000524450"/>
    </source>
</evidence>
<name>A0A840FY60_9BURK</name>
<reference evidence="9 10" key="1">
    <citation type="submission" date="2020-08" db="EMBL/GenBank/DDBJ databases">
        <title>Genomic Encyclopedia of Type Strains, Phase IV (KMG-V): Genome sequencing to study the core and pangenomes of soil and plant-associated prokaryotes.</title>
        <authorList>
            <person name="Whitman W."/>
        </authorList>
    </citation>
    <scope>NUCLEOTIDE SEQUENCE [LARGE SCALE GENOMIC DNA]</scope>
    <source>
        <strain evidence="9 10">34/80</strain>
    </source>
</reference>
<comment type="similarity">
    <text evidence="7">Belongs to the binding-protein-dependent transport system permease family.</text>
</comment>